<name>A0ACC0I3R8_9ERIC</name>
<gene>
    <name evidence="1" type="ORF">LOK49_LG04G02567</name>
</gene>
<accession>A0ACC0I3R8</accession>
<comment type="caution">
    <text evidence="1">The sequence shown here is derived from an EMBL/GenBank/DDBJ whole genome shotgun (WGS) entry which is preliminary data.</text>
</comment>
<dbReference type="Proteomes" id="UP001060215">
    <property type="component" value="Chromosome 2"/>
</dbReference>
<reference evidence="1 2" key="1">
    <citation type="journal article" date="2022" name="Plant J.">
        <title>Chromosome-level genome of Camellia lanceoleosa provides a valuable resource for understanding genome evolution and self-incompatibility.</title>
        <authorList>
            <person name="Gong W."/>
            <person name="Xiao S."/>
            <person name="Wang L."/>
            <person name="Liao Z."/>
            <person name="Chang Y."/>
            <person name="Mo W."/>
            <person name="Hu G."/>
            <person name="Li W."/>
            <person name="Zhao G."/>
            <person name="Zhu H."/>
            <person name="Hu X."/>
            <person name="Ji K."/>
            <person name="Xiang X."/>
            <person name="Song Q."/>
            <person name="Yuan D."/>
            <person name="Jin S."/>
            <person name="Zhang L."/>
        </authorList>
    </citation>
    <scope>NUCLEOTIDE SEQUENCE [LARGE SCALE GENOMIC DNA]</scope>
    <source>
        <strain evidence="1">SQ_2022a</strain>
    </source>
</reference>
<proteinExistence type="predicted"/>
<keyword evidence="2" id="KW-1185">Reference proteome</keyword>
<evidence type="ECO:0000313" key="1">
    <source>
        <dbReference type="EMBL" id="KAI8020350.1"/>
    </source>
</evidence>
<dbReference type="EMBL" id="CM045759">
    <property type="protein sequence ID" value="KAI8020350.1"/>
    <property type="molecule type" value="Genomic_DNA"/>
</dbReference>
<protein>
    <submittedName>
        <fullName evidence="1">Uncharacterized protein</fullName>
    </submittedName>
</protein>
<organism evidence="1 2">
    <name type="scientific">Camellia lanceoleosa</name>
    <dbReference type="NCBI Taxonomy" id="1840588"/>
    <lineage>
        <taxon>Eukaryota</taxon>
        <taxon>Viridiplantae</taxon>
        <taxon>Streptophyta</taxon>
        <taxon>Embryophyta</taxon>
        <taxon>Tracheophyta</taxon>
        <taxon>Spermatophyta</taxon>
        <taxon>Magnoliopsida</taxon>
        <taxon>eudicotyledons</taxon>
        <taxon>Gunneridae</taxon>
        <taxon>Pentapetalae</taxon>
        <taxon>asterids</taxon>
        <taxon>Ericales</taxon>
        <taxon>Theaceae</taxon>
        <taxon>Camellia</taxon>
    </lineage>
</organism>
<evidence type="ECO:0000313" key="2">
    <source>
        <dbReference type="Proteomes" id="UP001060215"/>
    </source>
</evidence>
<sequence>MSNHCTREVSDEILASNSQSVGFKQQSQIGVGSKDDKDDGNARNDEVAKEDVDMSKNDVVATNDDDKVESEQANKCGFNERLADSVVNEIECGLGNVEGNEKAWQEKGATTGDGSDARKVVVDDGVGGGEKGGTANDRGTS</sequence>